<dbReference type="EMBL" id="BGPR01018064">
    <property type="protein sequence ID" value="GBN78152.1"/>
    <property type="molecule type" value="Genomic_DNA"/>
</dbReference>
<protein>
    <submittedName>
        <fullName evidence="2">Uncharacterized protein</fullName>
    </submittedName>
</protein>
<dbReference type="AlphaFoldDB" id="A0A4Y2RQQ3"/>
<keyword evidence="3" id="KW-1185">Reference proteome</keyword>
<reference evidence="2 3" key="1">
    <citation type="journal article" date="2019" name="Sci. Rep.">
        <title>Orb-weaving spider Araneus ventricosus genome elucidates the spidroin gene catalogue.</title>
        <authorList>
            <person name="Kono N."/>
            <person name="Nakamura H."/>
            <person name="Ohtoshi R."/>
            <person name="Moran D.A.P."/>
            <person name="Shinohara A."/>
            <person name="Yoshida Y."/>
            <person name="Fujiwara M."/>
            <person name="Mori M."/>
            <person name="Tomita M."/>
            <person name="Arakawa K."/>
        </authorList>
    </citation>
    <scope>NUCLEOTIDE SEQUENCE [LARGE SCALE GENOMIC DNA]</scope>
</reference>
<sequence>MQILKNYNENRRKNNQNLETCYRKYNTSLGSAWCNNLSRFVVEFSDPITSLANAYGYDSYPNTPQSTLQSPDPGYHDSHSSDMQAGAQFPEVDYDLLNMEFAPEVDEPVDFSSINVCDLVSYTHSS</sequence>
<feature type="region of interest" description="Disordered" evidence="1">
    <location>
        <begin position="55"/>
        <end position="84"/>
    </location>
</feature>
<accession>A0A4Y2RQQ3</accession>
<gene>
    <name evidence="2" type="ORF">AVEN_99727_1</name>
</gene>
<organism evidence="2 3">
    <name type="scientific">Araneus ventricosus</name>
    <name type="common">Orbweaver spider</name>
    <name type="synonym">Epeira ventricosa</name>
    <dbReference type="NCBI Taxonomy" id="182803"/>
    <lineage>
        <taxon>Eukaryota</taxon>
        <taxon>Metazoa</taxon>
        <taxon>Ecdysozoa</taxon>
        <taxon>Arthropoda</taxon>
        <taxon>Chelicerata</taxon>
        <taxon>Arachnida</taxon>
        <taxon>Araneae</taxon>
        <taxon>Araneomorphae</taxon>
        <taxon>Entelegynae</taxon>
        <taxon>Araneoidea</taxon>
        <taxon>Araneidae</taxon>
        <taxon>Araneus</taxon>
    </lineage>
</organism>
<proteinExistence type="predicted"/>
<evidence type="ECO:0000256" key="1">
    <source>
        <dbReference type="SAM" id="MobiDB-lite"/>
    </source>
</evidence>
<comment type="caution">
    <text evidence="2">The sequence shown here is derived from an EMBL/GenBank/DDBJ whole genome shotgun (WGS) entry which is preliminary data.</text>
</comment>
<evidence type="ECO:0000313" key="3">
    <source>
        <dbReference type="Proteomes" id="UP000499080"/>
    </source>
</evidence>
<dbReference type="Proteomes" id="UP000499080">
    <property type="component" value="Unassembled WGS sequence"/>
</dbReference>
<feature type="compositionally biased region" description="Polar residues" evidence="1">
    <location>
        <begin position="60"/>
        <end position="70"/>
    </location>
</feature>
<name>A0A4Y2RQQ3_ARAVE</name>
<evidence type="ECO:0000313" key="2">
    <source>
        <dbReference type="EMBL" id="GBN78152.1"/>
    </source>
</evidence>
<dbReference type="OrthoDB" id="10369394at2759"/>